<evidence type="ECO:0000256" key="10">
    <source>
        <dbReference type="ARBA" id="ARBA00048968"/>
    </source>
</evidence>
<sequence length="266" mass="29732">MVEPFTHVTKRQLSCFSNYTQLIAGLTTRHGGVSAEPFDSLNMGLHVHDRESDVVQNRDRLADEIGIPLDDWVMGEQVHGVEVKYVDESDKGKGARKLETAIPGVDGLITNNRNVVLAAFYADCVPLYFVDPVSGWIGIAHAGWKGTVHGMVKAMTDRLVQEGASLDNMEMTIGPCISAKHYEVDQRVMENIPTHLQKKVSTSVDEGHFILDLKALNHQLAIEAGLQEKNVHTTRYCTYEEERLLYSHRRDQGKTGRMLGYIGWKG</sequence>
<evidence type="ECO:0000256" key="11">
    <source>
        <dbReference type="ARBA" id="ARBA00049893"/>
    </source>
</evidence>
<comment type="catalytic activity">
    <reaction evidence="9">
        <text>adenosine + H2O + H(+) = inosine + NH4(+)</text>
        <dbReference type="Rhea" id="RHEA:24408"/>
        <dbReference type="ChEBI" id="CHEBI:15377"/>
        <dbReference type="ChEBI" id="CHEBI:15378"/>
        <dbReference type="ChEBI" id="CHEBI:16335"/>
        <dbReference type="ChEBI" id="CHEBI:17596"/>
        <dbReference type="ChEBI" id="CHEBI:28938"/>
        <dbReference type="EC" id="3.5.4.4"/>
    </reaction>
    <physiologicalReaction direction="left-to-right" evidence="9">
        <dbReference type="Rhea" id="RHEA:24409"/>
    </physiologicalReaction>
</comment>
<keyword evidence="14" id="KW-1185">Reference proteome</keyword>
<evidence type="ECO:0000256" key="3">
    <source>
        <dbReference type="ARBA" id="ARBA00003215"/>
    </source>
</evidence>
<evidence type="ECO:0000256" key="12">
    <source>
        <dbReference type="RuleBase" id="RU361274"/>
    </source>
</evidence>
<comment type="catalytic activity">
    <reaction evidence="10">
        <text>adenosine + phosphate = alpha-D-ribose 1-phosphate + adenine</text>
        <dbReference type="Rhea" id="RHEA:27642"/>
        <dbReference type="ChEBI" id="CHEBI:16335"/>
        <dbReference type="ChEBI" id="CHEBI:16708"/>
        <dbReference type="ChEBI" id="CHEBI:43474"/>
        <dbReference type="ChEBI" id="CHEBI:57720"/>
        <dbReference type="EC" id="2.4.2.1"/>
    </reaction>
    <physiologicalReaction direction="left-to-right" evidence="10">
        <dbReference type="Rhea" id="RHEA:27643"/>
    </physiologicalReaction>
</comment>
<dbReference type="GO" id="GO:0005507">
    <property type="term" value="F:copper ion binding"/>
    <property type="evidence" value="ECO:0007669"/>
    <property type="project" value="TreeGrafter"/>
</dbReference>
<keyword evidence="5" id="KW-0808">Transferase</keyword>
<dbReference type="EMBL" id="JACEFG010000001">
    <property type="protein sequence ID" value="MBA2174253.1"/>
    <property type="molecule type" value="Genomic_DNA"/>
</dbReference>
<dbReference type="InterPro" id="IPR038371">
    <property type="entry name" value="Cu_polyphenol_OxRdtase_sf"/>
</dbReference>
<accession>A0A838CQV6</accession>
<evidence type="ECO:0000256" key="6">
    <source>
        <dbReference type="ARBA" id="ARBA00022723"/>
    </source>
</evidence>
<keyword evidence="6" id="KW-0479">Metal-binding</keyword>
<evidence type="ECO:0000256" key="7">
    <source>
        <dbReference type="ARBA" id="ARBA00022801"/>
    </source>
</evidence>
<comment type="similarity">
    <text evidence="4 12">Belongs to the purine nucleoside phosphorylase YfiH/LACC1 family.</text>
</comment>
<organism evidence="13 14">
    <name type="scientific">Halobacillus locisalis</name>
    <dbReference type="NCBI Taxonomy" id="220753"/>
    <lineage>
        <taxon>Bacteria</taxon>
        <taxon>Bacillati</taxon>
        <taxon>Bacillota</taxon>
        <taxon>Bacilli</taxon>
        <taxon>Bacillales</taxon>
        <taxon>Bacillaceae</taxon>
        <taxon>Halobacillus</taxon>
    </lineage>
</organism>
<evidence type="ECO:0000313" key="13">
    <source>
        <dbReference type="EMBL" id="MBA2174253.1"/>
    </source>
</evidence>
<evidence type="ECO:0000256" key="5">
    <source>
        <dbReference type="ARBA" id="ARBA00022679"/>
    </source>
</evidence>
<dbReference type="PANTHER" id="PTHR30616:SF2">
    <property type="entry name" value="PURINE NUCLEOSIDE PHOSPHORYLASE LACC1"/>
    <property type="match status" value="1"/>
</dbReference>
<dbReference type="Gene3D" id="3.60.140.10">
    <property type="entry name" value="CNF1/YfiH-like putative cysteine hydrolases"/>
    <property type="match status" value="1"/>
</dbReference>
<dbReference type="GO" id="GO:0016787">
    <property type="term" value="F:hydrolase activity"/>
    <property type="evidence" value="ECO:0007669"/>
    <property type="project" value="UniProtKB-KW"/>
</dbReference>
<dbReference type="SUPFAM" id="SSF64438">
    <property type="entry name" value="CNF1/YfiH-like putative cysteine hydrolases"/>
    <property type="match status" value="1"/>
</dbReference>
<evidence type="ECO:0000256" key="4">
    <source>
        <dbReference type="ARBA" id="ARBA00007353"/>
    </source>
</evidence>
<keyword evidence="8" id="KW-0862">Zinc</keyword>
<evidence type="ECO:0000256" key="2">
    <source>
        <dbReference type="ARBA" id="ARBA00001947"/>
    </source>
</evidence>
<evidence type="ECO:0000256" key="1">
    <source>
        <dbReference type="ARBA" id="ARBA00000553"/>
    </source>
</evidence>
<proteinExistence type="inferred from homology"/>
<evidence type="ECO:0000256" key="8">
    <source>
        <dbReference type="ARBA" id="ARBA00022833"/>
    </source>
</evidence>
<gene>
    <name evidence="13" type="primary">pgeF</name>
    <name evidence="13" type="ORF">H0266_04975</name>
</gene>
<dbReference type="Proteomes" id="UP000571017">
    <property type="component" value="Unassembled WGS sequence"/>
</dbReference>
<comment type="function">
    <text evidence="3">Purine nucleoside enzyme that catalyzes the phosphorolysis of adenosine and inosine nucleosides, yielding D-ribose 1-phosphate and the respective free bases, adenine and hypoxanthine. Also catalyzes the phosphorolysis of S-methyl-5'-thioadenosine into adenine and S-methyl-5-thio-alpha-D-ribose 1-phosphate. Also has adenosine deaminase activity.</text>
</comment>
<dbReference type="AlphaFoldDB" id="A0A838CQV6"/>
<dbReference type="InterPro" id="IPR011324">
    <property type="entry name" value="Cytotoxic_necrot_fac-like_cat"/>
</dbReference>
<dbReference type="RefSeq" id="WP_181471260.1">
    <property type="nucleotide sequence ID" value="NZ_JACEFG010000001.1"/>
</dbReference>
<keyword evidence="7" id="KW-0378">Hydrolase</keyword>
<dbReference type="NCBIfam" id="TIGR00726">
    <property type="entry name" value="peptidoglycan editing factor PgeF"/>
    <property type="match status" value="1"/>
</dbReference>
<reference evidence="13 14" key="1">
    <citation type="journal article" date="2004" name="Extremophiles">
        <title>Halobacillus locisalis sp. nov., a halophilic bacterium isolated from a marine solar saltern of the Yellow Sea in Korea.</title>
        <authorList>
            <person name="Yoon J.H."/>
            <person name="Kang K.H."/>
            <person name="Oh T.K."/>
            <person name="Park Y.H."/>
        </authorList>
    </citation>
    <scope>NUCLEOTIDE SEQUENCE [LARGE SCALE GENOMIC DNA]</scope>
    <source>
        <strain evidence="13 14">KCTC 3788</strain>
    </source>
</reference>
<protein>
    <recommendedName>
        <fullName evidence="12">Purine nucleoside phosphorylase</fullName>
    </recommendedName>
</protein>
<dbReference type="GO" id="GO:0017061">
    <property type="term" value="F:S-methyl-5-thioadenosine phosphorylase activity"/>
    <property type="evidence" value="ECO:0007669"/>
    <property type="project" value="UniProtKB-EC"/>
</dbReference>
<dbReference type="Pfam" id="PF02578">
    <property type="entry name" value="Cu-oxidase_4"/>
    <property type="match status" value="1"/>
</dbReference>
<comment type="catalytic activity">
    <reaction evidence="11">
        <text>S-methyl-5'-thioadenosine + phosphate = 5-(methylsulfanyl)-alpha-D-ribose 1-phosphate + adenine</text>
        <dbReference type="Rhea" id="RHEA:11852"/>
        <dbReference type="ChEBI" id="CHEBI:16708"/>
        <dbReference type="ChEBI" id="CHEBI:17509"/>
        <dbReference type="ChEBI" id="CHEBI:43474"/>
        <dbReference type="ChEBI" id="CHEBI:58533"/>
        <dbReference type="EC" id="2.4.2.28"/>
    </reaction>
    <physiologicalReaction direction="left-to-right" evidence="11">
        <dbReference type="Rhea" id="RHEA:11853"/>
    </physiologicalReaction>
</comment>
<dbReference type="PANTHER" id="PTHR30616">
    <property type="entry name" value="UNCHARACTERIZED PROTEIN YFIH"/>
    <property type="match status" value="1"/>
</dbReference>
<evidence type="ECO:0000256" key="9">
    <source>
        <dbReference type="ARBA" id="ARBA00047989"/>
    </source>
</evidence>
<comment type="catalytic activity">
    <reaction evidence="1">
        <text>inosine + phosphate = alpha-D-ribose 1-phosphate + hypoxanthine</text>
        <dbReference type="Rhea" id="RHEA:27646"/>
        <dbReference type="ChEBI" id="CHEBI:17368"/>
        <dbReference type="ChEBI" id="CHEBI:17596"/>
        <dbReference type="ChEBI" id="CHEBI:43474"/>
        <dbReference type="ChEBI" id="CHEBI:57720"/>
        <dbReference type="EC" id="2.4.2.1"/>
    </reaction>
    <physiologicalReaction direction="left-to-right" evidence="1">
        <dbReference type="Rhea" id="RHEA:27647"/>
    </physiologicalReaction>
</comment>
<comment type="caution">
    <text evidence="13">The sequence shown here is derived from an EMBL/GenBank/DDBJ whole genome shotgun (WGS) entry which is preliminary data.</text>
</comment>
<evidence type="ECO:0000313" key="14">
    <source>
        <dbReference type="Proteomes" id="UP000571017"/>
    </source>
</evidence>
<dbReference type="InterPro" id="IPR003730">
    <property type="entry name" value="Cu_polyphenol_OxRdtase"/>
</dbReference>
<name>A0A838CQV6_9BACI</name>
<dbReference type="CDD" id="cd16833">
    <property type="entry name" value="YfiH"/>
    <property type="match status" value="1"/>
</dbReference>
<comment type="cofactor">
    <cofactor evidence="2">
        <name>Zn(2+)</name>
        <dbReference type="ChEBI" id="CHEBI:29105"/>
    </cofactor>
</comment>